<keyword evidence="2" id="KW-1185">Reference proteome</keyword>
<accession>A0ABV1AFX3</accession>
<dbReference type="Proteomes" id="UP001469553">
    <property type="component" value="Unassembled WGS sequence"/>
</dbReference>
<evidence type="ECO:0000313" key="1">
    <source>
        <dbReference type="EMBL" id="MEQ2316715.1"/>
    </source>
</evidence>
<reference evidence="1 2" key="1">
    <citation type="submission" date="2021-06" db="EMBL/GenBank/DDBJ databases">
        <authorList>
            <person name="Palmer J.M."/>
        </authorList>
    </citation>
    <scope>NUCLEOTIDE SEQUENCE [LARGE SCALE GENOMIC DNA]</scope>
    <source>
        <strain evidence="1 2">AS_MEX2019</strain>
        <tissue evidence="1">Muscle</tissue>
    </source>
</reference>
<protein>
    <submittedName>
        <fullName evidence="1">Uncharacterized protein</fullName>
    </submittedName>
</protein>
<proteinExistence type="predicted"/>
<organism evidence="1 2">
    <name type="scientific">Ameca splendens</name>
    <dbReference type="NCBI Taxonomy" id="208324"/>
    <lineage>
        <taxon>Eukaryota</taxon>
        <taxon>Metazoa</taxon>
        <taxon>Chordata</taxon>
        <taxon>Craniata</taxon>
        <taxon>Vertebrata</taxon>
        <taxon>Euteleostomi</taxon>
        <taxon>Actinopterygii</taxon>
        <taxon>Neopterygii</taxon>
        <taxon>Teleostei</taxon>
        <taxon>Neoteleostei</taxon>
        <taxon>Acanthomorphata</taxon>
        <taxon>Ovalentaria</taxon>
        <taxon>Atherinomorphae</taxon>
        <taxon>Cyprinodontiformes</taxon>
        <taxon>Goodeidae</taxon>
        <taxon>Ameca</taxon>
    </lineage>
</organism>
<sequence length="70" mass="7562">GVIRSSIICTELSLQKQTVFQRTPCRDAVSMKPSGAVFPVWKEDNRDRITVVTCSLVGPTANPPPNSFGG</sequence>
<name>A0ABV1AFX3_9TELE</name>
<gene>
    <name evidence="1" type="ORF">AMECASPLE_035402</name>
</gene>
<comment type="caution">
    <text evidence="1">The sequence shown here is derived from an EMBL/GenBank/DDBJ whole genome shotgun (WGS) entry which is preliminary data.</text>
</comment>
<evidence type="ECO:0000313" key="2">
    <source>
        <dbReference type="Proteomes" id="UP001469553"/>
    </source>
</evidence>
<feature type="non-terminal residue" evidence="1">
    <location>
        <position position="1"/>
    </location>
</feature>
<dbReference type="EMBL" id="JAHRIP010089894">
    <property type="protein sequence ID" value="MEQ2316715.1"/>
    <property type="molecule type" value="Genomic_DNA"/>
</dbReference>